<protein>
    <submittedName>
        <fullName evidence="1">Uncharacterized protein</fullName>
    </submittedName>
</protein>
<evidence type="ECO:0000313" key="1">
    <source>
        <dbReference type="EMBL" id="OMO85757.1"/>
    </source>
</evidence>
<comment type="caution">
    <text evidence="1">The sequence shown here is derived from an EMBL/GenBank/DDBJ whole genome shotgun (WGS) entry which is preliminary data.</text>
</comment>
<sequence length="502" mass="58148">MAGDSEPDIIRSIKTSYPQYDQIVEEKEQYIKFYDMFPDVFKYDDKDMFVSMMKKTWDKSQICPQIIIYKIFRSRAIKCATALLEGETGHKVVDLNAFFIMNDEQHRQTPLHMACNYVICPAFIHLLIRHGARTDLRCFAPGDKHHEMLPLNLILSVRRSHIHDWGWTPKHSIFHLIVLLCLDSYASDRLEAVRLLVDSTKEVDKEIAKYVMGGKVVELAFLILAAPEKLTTPIPFGDDSNGSMTIRQYLLGEISLLKATQTSVAYHPNLYKTDEIDETDILEYRDASLSKLKQKLVLSMSQLLLLEVCERVGNKIVTHLKEHQLCYNRADNFEDEQEVAKDIASLLQNAGFTLTFEDYNVIITEQDKDQIRGGTLERYLHVHKIHGESELPTDHVNFPWPSWPSTEPFYEKLVTFLPDTRPYYLKLEKTSRPLDLMDDTEHLPRSATSFITDLINIDLQKEKDINFDDDQLNSLAAALENLSQWEAMLLRWRQLGILRFSI</sequence>
<accession>A0A1R3IT57</accession>
<name>A0A1R3IT57_COCAP</name>
<dbReference type="AlphaFoldDB" id="A0A1R3IT57"/>
<keyword evidence="2" id="KW-1185">Reference proteome</keyword>
<gene>
    <name evidence="1" type="ORF">CCACVL1_10012</name>
</gene>
<dbReference type="EMBL" id="AWWV01009561">
    <property type="protein sequence ID" value="OMO85757.1"/>
    <property type="molecule type" value="Genomic_DNA"/>
</dbReference>
<dbReference type="STRING" id="210143.A0A1R3IT57"/>
<proteinExistence type="predicted"/>
<dbReference type="Proteomes" id="UP000188268">
    <property type="component" value="Unassembled WGS sequence"/>
</dbReference>
<organism evidence="1 2">
    <name type="scientific">Corchorus capsularis</name>
    <name type="common">Jute</name>
    <dbReference type="NCBI Taxonomy" id="210143"/>
    <lineage>
        <taxon>Eukaryota</taxon>
        <taxon>Viridiplantae</taxon>
        <taxon>Streptophyta</taxon>
        <taxon>Embryophyta</taxon>
        <taxon>Tracheophyta</taxon>
        <taxon>Spermatophyta</taxon>
        <taxon>Magnoliopsida</taxon>
        <taxon>eudicotyledons</taxon>
        <taxon>Gunneridae</taxon>
        <taxon>Pentapetalae</taxon>
        <taxon>rosids</taxon>
        <taxon>malvids</taxon>
        <taxon>Malvales</taxon>
        <taxon>Malvaceae</taxon>
        <taxon>Grewioideae</taxon>
        <taxon>Apeibeae</taxon>
        <taxon>Corchorus</taxon>
    </lineage>
</organism>
<reference evidence="1 2" key="1">
    <citation type="submission" date="2013-09" db="EMBL/GenBank/DDBJ databases">
        <title>Corchorus capsularis genome sequencing.</title>
        <authorList>
            <person name="Alam M."/>
            <person name="Haque M.S."/>
            <person name="Islam M.S."/>
            <person name="Emdad E.M."/>
            <person name="Islam M.M."/>
            <person name="Ahmed B."/>
            <person name="Halim A."/>
            <person name="Hossen Q.M.M."/>
            <person name="Hossain M.Z."/>
            <person name="Ahmed R."/>
            <person name="Khan M.M."/>
            <person name="Islam R."/>
            <person name="Rashid M.M."/>
            <person name="Khan S.A."/>
            <person name="Rahman M.S."/>
            <person name="Alam M."/>
        </authorList>
    </citation>
    <scope>NUCLEOTIDE SEQUENCE [LARGE SCALE GENOMIC DNA]</scope>
    <source>
        <strain evidence="2">cv. CVL-1</strain>
        <tissue evidence="1">Whole seedling</tissue>
    </source>
</reference>
<dbReference type="Gramene" id="OMO85757">
    <property type="protein sequence ID" value="OMO85757"/>
    <property type="gene ID" value="CCACVL1_10012"/>
</dbReference>
<evidence type="ECO:0000313" key="2">
    <source>
        <dbReference type="Proteomes" id="UP000188268"/>
    </source>
</evidence>
<dbReference type="OrthoDB" id="673776at2759"/>